<evidence type="ECO:0000313" key="7">
    <source>
        <dbReference type="Proteomes" id="UP000199092"/>
    </source>
</evidence>
<feature type="zinc finger region" description="dksA C4-type" evidence="4">
    <location>
        <begin position="93"/>
        <end position="117"/>
    </location>
</feature>
<evidence type="ECO:0000256" key="4">
    <source>
        <dbReference type="PROSITE-ProRule" id="PRU00510"/>
    </source>
</evidence>
<evidence type="ECO:0000256" key="1">
    <source>
        <dbReference type="ARBA" id="ARBA00022723"/>
    </source>
</evidence>
<dbReference type="PANTHER" id="PTHR33823">
    <property type="entry name" value="RNA POLYMERASE-BINDING TRANSCRIPTION FACTOR DKSA-RELATED"/>
    <property type="match status" value="1"/>
</dbReference>
<dbReference type="RefSeq" id="WP_197677016.1">
    <property type="nucleotide sequence ID" value="NZ_LT629749.1"/>
</dbReference>
<evidence type="ECO:0000256" key="3">
    <source>
        <dbReference type="ARBA" id="ARBA00022833"/>
    </source>
</evidence>
<keyword evidence="1" id="KW-0479">Metal-binding</keyword>
<dbReference type="Proteomes" id="UP000199092">
    <property type="component" value="Chromosome I"/>
</dbReference>
<dbReference type="STRING" id="546871.SAMN04488543_2559"/>
<gene>
    <name evidence="6" type="ORF">SAMN04488543_2559</name>
</gene>
<dbReference type="PRINTS" id="PR00618">
    <property type="entry name" value="DKSAZNFINGER"/>
</dbReference>
<dbReference type="InterPro" id="IPR020458">
    <property type="entry name" value="Znf_DskA_TraR_CS"/>
</dbReference>
<feature type="domain" description="Zinc finger DksA/TraR C4-type" evidence="5">
    <location>
        <begin position="88"/>
        <end position="119"/>
    </location>
</feature>
<evidence type="ECO:0000313" key="6">
    <source>
        <dbReference type="EMBL" id="SDS87588.1"/>
    </source>
</evidence>
<dbReference type="AlphaFoldDB" id="A0A1H1VRJ7"/>
<name>A0A1H1VRJ7_9ACTN</name>
<dbReference type="Pfam" id="PF01258">
    <property type="entry name" value="zf-dskA_traR"/>
    <property type="match status" value="1"/>
</dbReference>
<proteinExistence type="predicted"/>
<dbReference type="GO" id="GO:0008270">
    <property type="term" value="F:zinc ion binding"/>
    <property type="evidence" value="ECO:0007669"/>
    <property type="project" value="UniProtKB-KW"/>
</dbReference>
<dbReference type="InterPro" id="IPR020460">
    <property type="entry name" value="Znf_C4-type_bac"/>
</dbReference>
<keyword evidence="2" id="KW-0863">Zinc-finger</keyword>
<dbReference type="PROSITE" id="PS01102">
    <property type="entry name" value="ZF_DKSA_1"/>
    <property type="match status" value="1"/>
</dbReference>
<sequence>MGDPGPEADPSYAELLDDRLRQAAEQRASLLSAIEQMRVARSLTSADDEHDPEGSTVSLDQARDSALLVRTEQTLAELVAARDRLAAGRFGVCERCGRPIPEARLRARPEARLCVACAGLRPPSPGRRPGPR</sequence>
<reference evidence="6 7" key="1">
    <citation type="submission" date="2016-10" db="EMBL/GenBank/DDBJ databases">
        <authorList>
            <person name="de Groot N.N."/>
        </authorList>
    </citation>
    <scope>NUCLEOTIDE SEQUENCE [LARGE SCALE GENOMIC DNA]</scope>
    <source>
        <strain evidence="6 7">DSM 21741</strain>
    </source>
</reference>
<dbReference type="InterPro" id="IPR000962">
    <property type="entry name" value="Znf_DskA_TraR"/>
</dbReference>
<accession>A0A1H1VRJ7</accession>
<keyword evidence="3" id="KW-0862">Zinc</keyword>
<dbReference type="PANTHER" id="PTHR33823:SF4">
    <property type="entry name" value="GENERAL STRESS PROTEIN 16O"/>
    <property type="match status" value="1"/>
</dbReference>
<keyword evidence="7" id="KW-1185">Reference proteome</keyword>
<evidence type="ECO:0000259" key="5">
    <source>
        <dbReference type="Pfam" id="PF01258"/>
    </source>
</evidence>
<dbReference type="SUPFAM" id="SSF57716">
    <property type="entry name" value="Glucocorticoid receptor-like (DNA-binding domain)"/>
    <property type="match status" value="1"/>
</dbReference>
<protein>
    <submittedName>
        <fullName evidence="6">RNA polymerase-binding transcription factor DksA</fullName>
    </submittedName>
</protein>
<organism evidence="6 7">
    <name type="scientific">Friedmanniella luteola</name>
    <dbReference type="NCBI Taxonomy" id="546871"/>
    <lineage>
        <taxon>Bacteria</taxon>
        <taxon>Bacillati</taxon>
        <taxon>Actinomycetota</taxon>
        <taxon>Actinomycetes</taxon>
        <taxon>Propionibacteriales</taxon>
        <taxon>Nocardioidaceae</taxon>
        <taxon>Friedmanniella</taxon>
    </lineage>
</organism>
<dbReference type="EMBL" id="LT629749">
    <property type="protein sequence ID" value="SDS87588.1"/>
    <property type="molecule type" value="Genomic_DNA"/>
</dbReference>
<dbReference type="PROSITE" id="PS51128">
    <property type="entry name" value="ZF_DKSA_2"/>
    <property type="match status" value="1"/>
</dbReference>
<evidence type="ECO:0000256" key="2">
    <source>
        <dbReference type="ARBA" id="ARBA00022771"/>
    </source>
</evidence>
<dbReference type="Gene3D" id="1.20.120.910">
    <property type="entry name" value="DksA, coiled-coil domain"/>
    <property type="match status" value="1"/>
</dbReference>